<evidence type="ECO:0000313" key="1">
    <source>
        <dbReference type="EMBL" id="KAJ9482632.1"/>
    </source>
</evidence>
<keyword evidence="2" id="KW-1185">Reference proteome</keyword>
<dbReference type="EMBL" id="LACB01000531">
    <property type="protein sequence ID" value="KAJ9482632.1"/>
    <property type="molecule type" value="Genomic_DNA"/>
</dbReference>
<dbReference type="AlphaFoldDB" id="A0AAI9T8H4"/>
<reference evidence="1" key="1">
    <citation type="submission" date="2015-06" db="EMBL/GenBank/DDBJ databases">
        <authorList>
            <person name="Nguyen H."/>
        </authorList>
    </citation>
    <scope>NUCLEOTIDE SEQUENCE</scope>
    <source>
        <strain evidence="1">DAOM 180753</strain>
    </source>
</reference>
<accession>A0AAI9T8H4</accession>
<gene>
    <name evidence="1" type="ORF">VN97_g10790</name>
</gene>
<reference evidence="1" key="2">
    <citation type="journal article" date="2016" name="Fungal Biol.">
        <title>Ochratoxin A production by Penicillium thymicola.</title>
        <authorList>
            <person name="Nguyen H.D.T."/>
            <person name="McMullin D.R."/>
            <person name="Ponomareva E."/>
            <person name="Riley R."/>
            <person name="Pomraning K.R."/>
            <person name="Baker S.E."/>
            <person name="Seifert K.A."/>
        </authorList>
    </citation>
    <scope>NUCLEOTIDE SEQUENCE</scope>
    <source>
        <strain evidence="1">DAOM 180753</strain>
    </source>
</reference>
<organism evidence="1 2">
    <name type="scientific">Penicillium thymicola</name>
    <dbReference type="NCBI Taxonomy" id="293382"/>
    <lineage>
        <taxon>Eukaryota</taxon>
        <taxon>Fungi</taxon>
        <taxon>Dikarya</taxon>
        <taxon>Ascomycota</taxon>
        <taxon>Pezizomycotina</taxon>
        <taxon>Eurotiomycetes</taxon>
        <taxon>Eurotiomycetidae</taxon>
        <taxon>Eurotiales</taxon>
        <taxon>Aspergillaceae</taxon>
        <taxon>Penicillium</taxon>
    </lineage>
</organism>
<name>A0AAI9T8H4_PENTH</name>
<protein>
    <submittedName>
        <fullName evidence="1">Uncharacterized protein</fullName>
    </submittedName>
</protein>
<sequence>MNWSFEVGNLGAMMREPYQATFMTMGEGQSTGSVSRRGISVFQNRVRETIRESTKGNLFSNMAVLEQGLQVGIRDRAI</sequence>
<proteinExistence type="predicted"/>
<dbReference type="Proteomes" id="UP001227192">
    <property type="component" value="Unassembled WGS sequence"/>
</dbReference>
<evidence type="ECO:0000313" key="2">
    <source>
        <dbReference type="Proteomes" id="UP001227192"/>
    </source>
</evidence>
<comment type="caution">
    <text evidence="1">The sequence shown here is derived from an EMBL/GenBank/DDBJ whole genome shotgun (WGS) entry which is preliminary data.</text>
</comment>